<dbReference type="PANTHER" id="PTHR33594:SF1">
    <property type="entry name" value="HD_PDEASE DOMAIN-CONTAINING PROTEIN"/>
    <property type="match status" value="1"/>
</dbReference>
<evidence type="ECO:0000313" key="2">
    <source>
        <dbReference type="EMBL" id="EAT86852.1"/>
    </source>
</evidence>
<dbReference type="HOGENOM" id="CLU_1156763_0_0_1"/>
<sequence>MPYARDTRLLNLDVLLGGVKPTYLIAHGSPVSTSPYSKKMNGTDYDASHDYEYCVRHGVWEMDPLVVFTAALVHNIGDGEYPKSVAVDRDLLTPEEQRELHRKIVHSFLTNLECPPHIADAAAEIASSVSFSLERKDPSHIQGVLCRLPALRIVQDADRLDALGEMGIARAALYGGVDSKWRKNTTMTLAERMNKRFVHYPGLMKTETGRVKAERAWEYMVQFKKGMEEQADCEAILQDG</sequence>
<dbReference type="Pfam" id="PF01966">
    <property type="entry name" value="HD"/>
    <property type="match status" value="1"/>
</dbReference>
<gene>
    <name evidence="2" type="ORF">SNOG_05788</name>
</gene>
<dbReference type="InParanoid" id="Q0UR26"/>
<dbReference type="SUPFAM" id="SSF109604">
    <property type="entry name" value="HD-domain/PDEase-like"/>
    <property type="match status" value="1"/>
</dbReference>
<evidence type="ECO:0000313" key="3">
    <source>
        <dbReference type="Proteomes" id="UP000001055"/>
    </source>
</evidence>
<dbReference type="Gene3D" id="1.10.3210.50">
    <property type="match status" value="1"/>
</dbReference>
<proteinExistence type="predicted"/>
<dbReference type="PANTHER" id="PTHR33594">
    <property type="entry name" value="SUPERFAMILY HYDROLASE, PUTATIVE (AFU_ORTHOLOGUE AFUA_1G03035)-RELATED"/>
    <property type="match status" value="1"/>
</dbReference>
<name>Q0UR26_PHANO</name>
<dbReference type="VEuPathDB" id="FungiDB:JI435_057880"/>
<evidence type="ECO:0000259" key="1">
    <source>
        <dbReference type="Pfam" id="PF01966"/>
    </source>
</evidence>
<dbReference type="RefSeq" id="XP_001796184.1">
    <property type="nucleotide sequence ID" value="XM_001796132.1"/>
</dbReference>
<dbReference type="GeneID" id="5973061"/>
<dbReference type="OMA" id="VQQANCE"/>
<feature type="domain" description="HD" evidence="1">
    <location>
        <begin position="53"/>
        <end position="162"/>
    </location>
</feature>
<dbReference type="KEGG" id="pno:SNOG_05788"/>
<dbReference type="Proteomes" id="UP000001055">
    <property type="component" value="Unassembled WGS sequence"/>
</dbReference>
<reference evidence="3" key="1">
    <citation type="journal article" date="2007" name="Plant Cell">
        <title>Dothideomycete-plant interactions illuminated by genome sequencing and EST analysis of the wheat pathogen Stagonospora nodorum.</title>
        <authorList>
            <person name="Hane J.K."/>
            <person name="Lowe R.G."/>
            <person name="Solomon P.S."/>
            <person name="Tan K.C."/>
            <person name="Schoch C.L."/>
            <person name="Spatafora J.W."/>
            <person name="Crous P.W."/>
            <person name="Kodira C."/>
            <person name="Birren B.W."/>
            <person name="Galagan J.E."/>
            <person name="Torriani S.F."/>
            <person name="McDonald B.A."/>
            <person name="Oliver R.P."/>
        </authorList>
    </citation>
    <scope>NUCLEOTIDE SEQUENCE [LARGE SCALE GENOMIC DNA]</scope>
    <source>
        <strain evidence="3">SN15 / ATCC MYA-4574 / FGSC 10173</strain>
    </source>
</reference>
<dbReference type="InterPro" id="IPR003607">
    <property type="entry name" value="HD/PDEase_dom"/>
</dbReference>
<protein>
    <recommendedName>
        <fullName evidence="1">HD domain-containing protein</fullName>
    </recommendedName>
</protein>
<dbReference type="EMBL" id="CH445332">
    <property type="protein sequence ID" value="EAT86852.1"/>
    <property type="molecule type" value="Genomic_DNA"/>
</dbReference>
<organism evidence="2 3">
    <name type="scientific">Phaeosphaeria nodorum (strain SN15 / ATCC MYA-4574 / FGSC 10173)</name>
    <name type="common">Glume blotch fungus</name>
    <name type="synonym">Parastagonospora nodorum</name>
    <dbReference type="NCBI Taxonomy" id="321614"/>
    <lineage>
        <taxon>Eukaryota</taxon>
        <taxon>Fungi</taxon>
        <taxon>Dikarya</taxon>
        <taxon>Ascomycota</taxon>
        <taxon>Pezizomycotina</taxon>
        <taxon>Dothideomycetes</taxon>
        <taxon>Pleosporomycetidae</taxon>
        <taxon>Pleosporales</taxon>
        <taxon>Pleosporineae</taxon>
        <taxon>Phaeosphaeriaceae</taxon>
        <taxon>Parastagonospora</taxon>
    </lineage>
</organism>
<dbReference type="STRING" id="321614.Q0UR26"/>
<accession>Q0UR26</accession>
<dbReference type="AlphaFoldDB" id="Q0UR26"/>
<dbReference type="InterPro" id="IPR006674">
    <property type="entry name" value="HD_domain"/>
</dbReference>
<dbReference type="CDD" id="cd00077">
    <property type="entry name" value="HDc"/>
    <property type="match status" value="1"/>
</dbReference>